<dbReference type="Proteomes" id="UP000191342">
    <property type="component" value="Unassembled WGS sequence"/>
</dbReference>
<sequence length="73" mass="8175">MASNGSAFWFLKISNDSKWSEHVVTARDNNFEHALGLLVYLFRRAALTSPTHSKESSAQSHNREESEAIPVLS</sequence>
<feature type="region of interest" description="Disordered" evidence="1">
    <location>
        <begin position="51"/>
        <end position="73"/>
    </location>
</feature>
<name>A0A1V6SPL9_9EURO</name>
<accession>A0A1V6SPL9</accession>
<proteinExistence type="predicted"/>
<gene>
    <name evidence="2" type="ORF">PENFLA_c029G02813</name>
</gene>
<comment type="caution">
    <text evidence="2">The sequence shown here is derived from an EMBL/GenBank/DDBJ whole genome shotgun (WGS) entry which is preliminary data.</text>
</comment>
<dbReference type="EMBL" id="MLQL01000029">
    <property type="protein sequence ID" value="OQE16007.1"/>
    <property type="molecule type" value="Genomic_DNA"/>
</dbReference>
<evidence type="ECO:0000256" key="1">
    <source>
        <dbReference type="SAM" id="MobiDB-lite"/>
    </source>
</evidence>
<protein>
    <submittedName>
        <fullName evidence="2">Uncharacterized protein</fullName>
    </submittedName>
</protein>
<keyword evidence="3" id="KW-1185">Reference proteome</keyword>
<evidence type="ECO:0000313" key="3">
    <source>
        <dbReference type="Proteomes" id="UP000191342"/>
    </source>
</evidence>
<dbReference type="AlphaFoldDB" id="A0A1V6SPL9"/>
<dbReference type="OrthoDB" id="2103397at2759"/>
<feature type="compositionally biased region" description="Polar residues" evidence="1">
    <location>
        <begin position="51"/>
        <end position="60"/>
    </location>
</feature>
<organism evidence="2 3">
    <name type="scientific">Penicillium flavigenum</name>
    <dbReference type="NCBI Taxonomy" id="254877"/>
    <lineage>
        <taxon>Eukaryota</taxon>
        <taxon>Fungi</taxon>
        <taxon>Dikarya</taxon>
        <taxon>Ascomycota</taxon>
        <taxon>Pezizomycotina</taxon>
        <taxon>Eurotiomycetes</taxon>
        <taxon>Eurotiomycetidae</taxon>
        <taxon>Eurotiales</taxon>
        <taxon>Aspergillaceae</taxon>
        <taxon>Penicillium</taxon>
    </lineage>
</organism>
<evidence type="ECO:0000313" key="2">
    <source>
        <dbReference type="EMBL" id="OQE16007.1"/>
    </source>
</evidence>
<reference evidence="3" key="1">
    <citation type="journal article" date="2017" name="Nat. Microbiol.">
        <title>Global analysis of biosynthetic gene clusters reveals vast potential of secondary metabolite production in Penicillium species.</title>
        <authorList>
            <person name="Nielsen J.C."/>
            <person name="Grijseels S."/>
            <person name="Prigent S."/>
            <person name="Ji B."/>
            <person name="Dainat J."/>
            <person name="Nielsen K.F."/>
            <person name="Frisvad J.C."/>
            <person name="Workman M."/>
            <person name="Nielsen J."/>
        </authorList>
    </citation>
    <scope>NUCLEOTIDE SEQUENCE [LARGE SCALE GENOMIC DNA]</scope>
    <source>
        <strain evidence="3">IBT 14082</strain>
    </source>
</reference>